<feature type="region of interest" description="Disordered" evidence="1">
    <location>
        <begin position="75"/>
        <end position="110"/>
    </location>
</feature>
<name>I2Q706_9BACT</name>
<feature type="region of interest" description="Disordered" evidence="1">
    <location>
        <begin position="1"/>
        <end position="63"/>
    </location>
</feature>
<feature type="compositionally biased region" description="Basic and acidic residues" evidence="1">
    <location>
        <begin position="45"/>
        <end position="63"/>
    </location>
</feature>
<dbReference type="HOGENOM" id="CLU_2166936_0_0_7"/>
<dbReference type="AlphaFoldDB" id="I2Q706"/>
<sequence>MSESGGRHLGFAGRLSGKGGPTARGSAPYETKAGKPSRPFCISEEAERKWDEAKEKAKEEGTSKDYYASVTSIFKSMMHEPKGHGPKERESKGHEVPSHAAKDSGRKKAK</sequence>
<proteinExistence type="predicted"/>
<accession>I2Q706</accession>
<protein>
    <submittedName>
        <fullName evidence="2">Uncharacterized protein</fullName>
    </submittedName>
</protein>
<organism evidence="2">
    <name type="scientific">Desulfovibrio sp. U5L</name>
    <dbReference type="NCBI Taxonomy" id="596152"/>
    <lineage>
        <taxon>Bacteria</taxon>
        <taxon>Pseudomonadati</taxon>
        <taxon>Thermodesulfobacteriota</taxon>
        <taxon>Desulfovibrionia</taxon>
        <taxon>Desulfovibrionales</taxon>
        <taxon>Desulfovibrionaceae</taxon>
        <taxon>Desulfovibrio</taxon>
    </lineage>
</organism>
<gene>
    <name evidence="2" type="ORF">DesU5LDRAFT_3956</name>
</gene>
<reference evidence="2" key="1">
    <citation type="submission" date="2011-11" db="EMBL/GenBank/DDBJ databases">
        <title>Improved High-Quality Draft sequence of Desulfovibrio sp. U5L.</title>
        <authorList>
            <consortium name="US DOE Joint Genome Institute"/>
            <person name="Lucas S."/>
            <person name="Han J."/>
            <person name="Lapidus A."/>
            <person name="Cheng J.-F."/>
            <person name="Goodwin L."/>
            <person name="Pitluck S."/>
            <person name="Peters L."/>
            <person name="Ovchinnikova G."/>
            <person name="Held B."/>
            <person name="Detter J.C."/>
            <person name="Han C."/>
            <person name="Tapia R."/>
            <person name="Land M."/>
            <person name="Hauser L."/>
            <person name="Kyrpides N."/>
            <person name="Ivanova N."/>
            <person name="Pagani I."/>
            <person name="Gabster J."/>
            <person name="Walker C."/>
            <person name="Stolyar S."/>
            <person name="Stahl D."/>
            <person name="Arkin A."/>
            <person name="Dehal P."/>
            <person name="Hazen T."/>
            <person name="Woyke T."/>
        </authorList>
    </citation>
    <scope>NUCLEOTIDE SEQUENCE [LARGE SCALE GENOMIC DNA]</scope>
    <source>
        <strain evidence="2">U5L</strain>
    </source>
</reference>
<dbReference type="EMBL" id="JH600068">
    <property type="protein sequence ID" value="EIG55562.1"/>
    <property type="molecule type" value="Genomic_DNA"/>
</dbReference>
<evidence type="ECO:0000313" key="2">
    <source>
        <dbReference type="EMBL" id="EIG55562.1"/>
    </source>
</evidence>
<dbReference type="eggNOG" id="ENOG5030BY0">
    <property type="taxonomic scope" value="Bacteria"/>
</dbReference>
<evidence type="ECO:0000256" key="1">
    <source>
        <dbReference type="SAM" id="MobiDB-lite"/>
    </source>
</evidence>
<feature type="compositionally biased region" description="Basic and acidic residues" evidence="1">
    <location>
        <begin position="77"/>
        <end position="110"/>
    </location>
</feature>